<feature type="domain" description="HTH deoR-type" evidence="4">
    <location>
        <begin position="3"/>
        <end position="58"/>
    </location>
</feature>
<evidence type="ECO:0000256" key="3">
    <source>
        <dbReference type="ARBA" id="ARBA00023163"/>
    </source>
</evidence>
<dbReference type="Pfam" id="PF08220">
    <property type="entry name" value="HTH_DeoR"/>
    <property type="match status" value="1"/>
</dbReference>
<reference evidence="7" key="1">
    <citation type="submission" date="2015-01" db="EMBL/GenBank/DDBJ databases">
        <authorList>
            <person name="Manzoor Shahid"/>
            <person name="Zubair Saima"/>
        </authorList>
    </citation>
    <scope>NUCLEOTIDE SEQUENCE [LARGE SCALE GENOMIC DNA]</scope>
    <source>
        <strain evidence="7">V1</strain>
    </source>
</reference>
<dbReference type="EMBL" id="CP042817">
    <property type="protein sequence ID" value="QEJ99056.1"/>
    <property type="molecule type" value="Genomic_DNA"/>
</dbReference>
<dbReference type="Gene3D" id="1.10.10.10">
    <property type="entry name" value="Winged helix-like DNA-binding domain superfamily/Winged helix DNA-binding domain"/>
    <property type="match status" value="1"/>
</dbReference>
<name>A0A0B7GS18_TREPH</name>
<dbReference type="PANTHER" id="PTHR30363:SF56">
    <property type="entry name" value="TRANSCRIPTIONAL REGULATOR, DEOR FAMILY"/>
    <property type="match status" value="1"/>
</dbReference>
<evidence type="ECO:0000313" key="6">
    <source>
        <dbReference type="EMBL" id="QEJ99056.1"/>
    </source>
</evidence>
<sequence>MLAEERFDKILSLIDVKGSVTVQELAEKLHFSESTIRRDLNSLHSQGRLTKVFGGAITKDLTFSTKDVSVSSRETHNQSEKLEIARYAASLIQQDDFVYLDAGTTTGCMIDFISQKNITFVTNSFSHAERLSERGFRTYILGGEIKQTSEAVVGEEAIESLLKYNFTKGFWGTNGVSPNTGFSTPDISEALIKKAAMKRTHKRYVICDASKFSKLASVTFADFMKATVITSTLPDSSYSEYRNIIEVG</sequence>
<dbReference type="Proteomes" id="UP000323594">
    <property type="component" value="Chromosome"/>
</dbReference>
<protein>
    <submittedName>
        <fullName evidence="6">DeoR/GlpR transcriptional regulator</fullName>
    </submittedName>
    <submittedName>
        <fullName evidence="5">Uncharacterized HTH-type transcriptional regulator FruR</fullName>
    </submittedName>
</protein>
<dbReference type="RefSeq" id="WP_002699592.1">
    <property type="nucleotide sequence ID" value="NZ_CDNC01000011.1"/>
</dbReference>
<dbReference type="PANTHER" id="PTHR30363">
    <property type="entry name" value="HTH-TYPE TRANSCRIPTIONAL REGULATOR SRLR-RELATED"/>
    <property type="match status" value="1"/>
</dbReference>
<dbReference type="EMBL" id="CDNC01000011">
    <property type="protein sequence ID" value="CEM61399.1"/>
    <property type="molecule type" value="Genomic_DNA"/>
</dbReference>
<dbReference type="SMART" id="SM01134">
    <property type="entry name" value="DeoRC"/>
    <property type="match status" value="1"/>
</dbReference>
<dbReference type="Gene3D" id="3.40.50.1360">
    <property type="match status" value="1"/>
</dbReference>
<keyword evidence="7" id="KW-1185">Reference proteome</keyword>
<dbReference type="SMART" id="SM00420">
    <property type="entry name" value="HTH_DEOR"/>
    <property type="match status" value="1"/>
</dbReference>
<dbReference type="PROSITE" id="PS51000">
    <property type="entry name" value="HTH_DEOR_2"/>
    <property type="match status" value="1"/>
</dbReference>
<dbReference type="InterPro" id="IPR018356">
    <property type="entry name" value="Tscrpt_reg_HTH_DeoR_CS"/>
</dbReference>
<evidence type="ECO:0000256" key="1">
    <source>
        <dbReference type="ARBA" id="ARBA00023015"/>
    </source>
</evidence>
<gene>
    <name evidence="5" type="primary">fruR</name>
    <name evidence="6" type="ORF">FUT82_14350</name>
    <name evidence="5" type="ORF">TPHV1_190006</name>
</gene>
<dbReference type="InterPro" id="IPR001034">
    <property type="entry name" value="DeoR_HTH"/>
</dbReference>
<dbReference type="InterPro" id="IPR014036">
    <property type="entry name" value="DeoR-like_C"/>
</dbReference>
<dbReference type="GO" id="GO:0003677">
    <property type="term" value="F:DNA binding"/>
    <property type="evidence" value="ECO:0007669"/>
    <property type="project" value="UniProtKB-KW"/>
</dbReference>
<dbReference type="InterPro" id="IPR037171">
    <property type="entry name" value="NagB/RpiA_transferase-like"/>
</dbReference>
<evidence type="ECO:0000313" key="8">
    <source>
        <dbReference type="Proteomes" id="UP000323594"/>
    </source>
</evidence>
<dbReference type="GO" id="GO:0003700">
    <property type="term" value="F:DNA-binding transcription factor activity"/>
    <property type="evidence" value="ECO:0007669"/>
    <property type="project" value="InterPro"/>
</dbReference>
<keyword evidence="2" id="KW-0238">DNA-binding</keyword>
<evidence type="ECO:0000313" key="5">
    <source>
        <dbReference type="EMBL" id="CEM61399.1"/>
    </source>
</evidence>
<dbReference type="InterPro" id="IPR050313">
    <property type="entry name" value="Carb_Metab_HTH_regulators"/>
</dbReference>
<dbReference type="SUPFAM" id="SSF46785">
    <property type="entry name" value="Winged helix' DNA-binding domain"/>
    <property type="match status" value="1"/>
</dbReference>
<evidence type="ECO:0000313" key="7">
    <source>
        <dbReference type="Proteomes" id="UP000042527"/>
    </source>
</evidence>
<accession>A0A0B7GS18</accession>
<dbReference type="GeneID" id="57754276"/>
<dbReference type="PROSITE" id="PS00894">
    <property type="entry name" value="HTH_DEOR_1"/>
    <property type="match status" value="1"/>
</dbReference>
<organism evidence="5 7">
    <name type="scientific">Treponema phagedenis</name>
    <dbReference type="NCBI Taxonomy" id="162"/>
    <lineage>
        <taxon>Bacteria</taxon>
        <taxon>Pseudomonadati</taxon>
        <taxon>Spirochaetota</taxon>
        <taxon>Spirochaetia</taxon>
        <taxon>Spirochaetales</taxon>
        <taxon>Treponemataceae</taxon>
        <taxon>Treponema</taxon>
    </lineage>
</organism>
<proteinExistence type="predicted"/>
<evidence type="ECO:0000259" key="4">
    <source>
        <dbReference type="PROSITE" id="PS51000"/>
    </source>
</evidence>
<keyword evidence="1" id="KW-0805">Transcription regulation</keyword>
<evidence type="ECO:0000256" key="2">
    <source>
        <dbReference type="ARBA" id="ARBA00023125"/>
    </source>
</evidence>
<dbReference type="Pfam" id="PF00455">
    <property type="entry name" value="DeoRC"/>
    <property type="match status" value="1"/>
</dbReference>
<dbReference type="Proteomes" id="UP000042527">
    <property type="component" value="Unassembled WGS sequence"/>
</dbReference>
<dbReference type="InterPro" id="IPR036390">
    <property type="entry name" value="WH_DNA-bd_sf"/>
</dbReference>
<reference evidence="6 8" key="3">
    <citation type="submission" date="2019-08" db="EMBL/GenBank/DDBJ databases">
        <authorList>
            <person name="Kuhnert P."/>
        </authorList>
    </citation>
    <scope>NUCLEOTIDE SEQUENCE [LARGE SCALE GENOMIC DNA]</scope>
    <source>
        <strain evidence="6 8">B36.5</strain>
    </source>
</reference>
<keyword evidence="3" id="KW-0804">Transcription</keyword>
<dbReference type="SUPFAM" id="SSF100950">
    <property type="entry name" value="NagB/RpiA/CoA transferase-like"/>
    <property type="match status" value="1"/>
</dbReference>
<dbReference type="OrthoDB" id="308679at2"/>
<dbReference type="AlphaFoldDB" id="A0A0B7GS18"/>
<reference evidence="5" key="2">
    <citation type="submission" date="2015-01" db="EMBL/GenBank/DDBJ databases">
        <authorList>
            <person name="Xiang T."/>
            <person name="Song Y."/>
            <person name="Huang L."/>
            <person name="Wang B."/>
            <person name="Wu P."/>
        </authorList>
    </citation>
    <scope>NUCLEOTIDE SEQUENCE [LARGE SCALE GENOMIC DNA]</scope>
    <source>
        <strain evidence="5">V1</strain>
    </source>
</reference>
<dbReference type="PRINTS" id="PR00037">
    <property type="entry name" value="HTHLACR"/>
</dbReference>
<dbReference type="InterPro" id="IPR036388">
    <property type="entry name" value="WH-like_DNA-bd_sf"/>
</dbReference>